<sequence length="182" mass="18554">MPNPFDGATPSRRSAYGSGAPAPTRSPATPAPAAPMPSRGAPAWPGTPAPAGPSAPDPDATAVAPPLPWGTPGPAAASSRSAAEPVGAPQAPVQDSAASPFASVVGHGQPARVDLADDVDEDEEWDEPEPSYTWLHYIVLVVVAFVLGLLLWNVLLDGPDDESFGTEEASVSVVTPHEGRAR</sequence>
<feature type="region of interest" description="Disordered" evidence="1">
    <location>
        <begin position="1"/>
        <end position="126"/>
    </location>
</feature>
<feature type="compositionally biased region" description="Pro residues" evidence="1">
    <location>
        <begin position="45"/>
        <end position="56"/>
    </location>
</feature>
<accession>A0ABX2AAJ8</accession>
<evidence type="ECO:0000256" key="1">
    <source>
        <dbReference type="SAM" id="MobiDB-lite"/>
    </source>
</evidence>
<evidence type="ECO:0000313" key="3">
    <source>
        <dbReference type="EMBL" id="NOV98938.1"/>
    </source>
</evidence>
<protein>
    <submittedName>
        <fullName evidence="3">Uncharacterized protein</fullName>
    </submittedName>
</protein>
<dbReference type="RefSeq" id="WP_171785133.1">
    <property type="nucleotide sequence ID" value="NZ_JABEZU010000005.1"/>
</dbReference>
<keyword evidence="4" id="KW-1185">Reference proteome</keyword>
<keyword evidence="2" id="KW-0472">Membrane</keyword>
<feature type="transmembrane region" description="Helical" evidence="2">
    <location>
        <begin position="134"/>
        <end position="155"/>
    </location>
</feature>
<gene>
    <name evidence="3" type="ORF">HDG69_003540</name>
</gene>
<reference evidence="3 4" key="1">
    <citation type="submission" date="2020-05" db="EMBL/GenBank/DDBJ databases">
        <title>Genomic Encyclopedia of Type Strains, Phase III (KMG-III): the genomes of soil and plant-associated and newly described type strains.</title>
        <authorList>
            <person name="Whitman W."/>
        </authorList>
    </citation>
    <scope>NUCLEOTIDE SEQUENCE [LARGE SCALE GENOMIC DNA]</scope>
    <source>
        <strain evidence="3 4">KCTC 19046</strain>
    </source>
</reference>
<comment type="caution">
    <text evidence="3">The sequence shown here is derived from an EMBL/GenBank/DDBJ whole genome shotgun (WGS) entry which is preliminary data.</text>
</comment>
<dbReference type="EMBL" id="JABEZU010000005">
    <property type="protein sequence ID" value="NOV98938.1"/>
    <property type="molecule type" value="Genomic_DNA"/>
</dbReference>
<organism evidence="3 4">
    <name type="scientific">Isoptericola halotolerans</name>
    <dbReference type="NCBI Taxonomy" id="300560"/>
    <lineage>
        <taxon>Bacteria</taxon>
        <taxon>Bacillati</taxon>
        <taxon>Actinomycetota</taxon>
        <taxon>Actinomycetes</taxon>
        <taxon>Micrococcales</taxon>
        <taxon>Promicromonosporaceae</taxon>
        <taxon>Isoptericola</taxon>
    </lineage>
</organism>
<evidence type="ECO:0000256" key="2">
    <source>
        <dbReference type="SAM" id="Phobius"/>
    </source>
</evidence>
<feature type="region of interest" description="Disordered" evidence="1">
    <location>
        <begin position="163"/>
        <end position="182"/>
    </location>
</feature>
<dbReference type="Proteomes" id="UP000757540">
    <property type="component" value="Unassembled WGS sequence"/>
</dbReference>
<keyword evidence="2" id="KW-0812">Transmembrane</keyword>
<name>A0ABX2AAJ8_9MICO</name>
<evidence type="ECO:0000313" key="4">
    <source>
        <dbReference type="Proteomes" id="UP000757540"/>
    </source>
</evidence>
<feature type="compositionally biased region" description="Acidic residues" evidence="1">
    <location>
        <begin position="116"/>
        <end position="126"/>
    </location>
</feature>
<proteinExistence type="predicted"/>
<keyword evidence="2" id="KW-1133">Transmembrane helix</keyword>